<keyword evidence="6" id="KW-1185">Reference proteome</keyword>
<organism evidence="5 6">
    <name type="scientific">Rossellomorea marisflavi</name>
    <dbReference type="NCBI Taxonomy" id="189381"/>
    <lineage>
        <taxon>Bacteria</taxon>
        <taxon>Bacillati</taxon>
        <taxon>Bacillota</taxon>
        <taxon>Bacilli</taxon>
        <taxon>Bacillales</taxon>
        <taxon>Bacillaceae</taxon>
        <taxon>Rossellomorea</taxon>
    </lineage>
</organism>
<dbReference type="InterPro" id="IPR036390">
    <property type="entry name" value="WH_DNA-bd_sf"/>
</dbReference>
<evidence type="ECO:0000313" key="5">
    <source>
        <dbReference type="EMBL" id="KON83142.1"/>
    </source>
</evidence>
<gene>
    <name evidence="5" type="ORF">AF331_20145</name>
</gene>
<dbReference type="EMBL" id="LGUE01000008">
    <property type="protein sequence ID" value="KON83142.1"/>
    <property type="molecule type" value="Genomic_DNA"/>
</dbReference>
<evidence type="ECO:0000256" key="3">
    <source>
        <dbReference type="ARBA" id="ARBA00023163"/>
    </source>
</evidence>
<dbReference type="GO" id="GO:0006950">
    <property type="term" value="P:response to stress"/>
    <property type="evidence" value="ECO:0007669"/>
    <property type="project" value="TreeGrafter"/>
</dbReference>
<feature type="domain" description="HTH marR-type" evidence="4">
    <location>
        <begin position="11"/>
        <end position="139"/>
    </location>
</feature>
<dbReference type="InterPro" id="IPR000835">
    <property type="entry name" value="HTH_MarR-typ"/>
</dbReference>
<proteinExistence type="predicted"/>
<dbReference type="PANTHER" id="PTHR33164:SF57">
    <property type="entry name" value="MARR-FAMILY TRANSCRIPTIONAL REGULATOR"/>
    <property type="match status" value="1"/>
</dbReference>
<dbReference type="SUPFAM" id="SSF46785">
    <property type="entry name" value="Winged helix' DNA-binding domain"/>
    <property type="match status" value="1"/>
</dbReference>
<dbReference type="Gene3D" id="1.10.10.10">
    <property type="entry name" value="Winged helix-like DNA-binding domain superfamily/Winged helix DNA-binding domain"/>
    <property type="match status" value="1"/>
</dbReference>
<dbReference type="PATRIC" id="fig|189381.12.peg.3564"/>
<dbReference type="SMART" id="SM00347">
    <property type="entry name" value="HTH_MARR"/>
    <property type="match status" value="1"/>
</dbReference>
<keyword evidence="1" id="KW-0805">Transcription regulation</keyword>
<dbReference type="Pfam" id="PF01047">
    <property type="entry name" value="MarR"/>
    <property type="match status" value="1"/>
</dbReference>
<comment type="caution">
    <text evidence="5">The sequence shown here is derived from an EMBL/GenBank/DDBJ whole genome shotgun (WGS) entry which is preliminary data.</text>
</comment>
<dbReference type="RefSeq" id="WP_053429764.1">
    <property type="nucleotide sequence ID" value="NZ_BSED01000279.1"/>
</dbReference>
<dbReference type="OrthoDB" id="2389730at2"/>
<dbReference type="STRING" id="189381.GCA_900166615_00187"/>
<dbReference type="PRINTS" id="PR00598">
    <property type="entry name" value="HTHMARR"/>
</dbReference>
<evidence type="ECO:0000259" key="4">
    <source>
        <dbReference type="PROSITE" id="PS50995"/>
    </source>
</evidence>
<name>A0A0M0G0L2_9BACI</name>
<protein>
    <submittedName>
        <fullName evidence="5">MarR family transcriptional regulator</fullName>
    </submittedName>
</protein>
<dbReference type="InterPro" id="IPR023187">
    <property type="entry name" value="Tscrpt_reg_MarR-type_CS"/>
</dbReference>
<dbReference type="GO" id="GO:0003677">
    <property type="term" value="F:DNA binding"/>
    <property type="evidence" value="ECO:0007669"/>
    <property type="project" value="UniProtKB-KW"/>
</dbReference>
<dbReference type="InterPro" id="IPR036388">
    <property type="entry name" value="WH-like_DNA-bd_sf"/>
</dbReference>
<keyword evidence="2" id="KW-0238">DNA-binding</keyword>
<dbReference type="PROSITE" id="PS01117">
    <property type="entry name" value="HTH_MARR_1"/>
    <property type="match status" value="1"/>
</dbReference>
<evidence type="ECO:0000313" key="6">
    <source>
        <dbReference type="Proteomes" id="UP000037405"/>
    </source>
</evidence>
<dbReference type="PROSITE" id="PS50995">
    <property type="entry name" value="HTH_MARR_2"/>
    <property type="match status" value="1"/>
</dbReference>
<evidence type="ECO:0000256" key="2">
    <source>
        <dbReference type="ARBA" id="ARBA00023125"/>
    </source>
</evidence>
<evidence type="ECO:0000256" key="1">
    <source>
        <dbReference type="ARBA" id="ARBA00023015"/>
    </source>
</evidence>
<dbReference type="AlphaFoldDB" id="A0A0M0G0L2"/>
<dbReference type="Proteomes" id="UP000037405">
    <property type="component" value="Unassembled WGS sequence"/>
</dbReference>
<sequence length="143" mass="16815">MDELNPLERVEYELTTFIRRAVYLDQSERKIGFLERASYLLLRQLDEFGPSRVKDLADSFKLDISTLSRQAGGLETKGLIERFADPGDGRVRMFKITELGKEKLEADKRLRLERYNEWMDGWSEEERGLFGEFLTRLNRGFVD</sequence>
<keyword evidence="3" id="KW-0804">Transcription</keyword>
<dbReference type="GO" id="GO:0003700">
    <property type="term" value="F:DNA-binding transcription factor activity"/>
    <property type="evidence" value="ECO:0007669"/>
    <property type="project" value="InterPro"/>
</dbReference>
<dbReference type="PANTHER" id="PTHR33164">
    <property type="entry name" value="TRANSCRIPTIONAL REGULATOR, MARR FAMILY"/>
    <property type="match status" value="1"/>
</dbReference>
<reference evidence="6" key="1">
    <citation type="submission" date="2015-07" db="EMBL/GenBank/DDBJ databases">
        <title>Fjat-14235 jcm11544.</title>
        <authorList>
            <person name="Liu B."/>
            <person name="Wang J."/>
            <person name="Zhu Y."/>
            <person name="Liu G."/>
            <person name="Chen Q."/>
            <person name="Chen Z."/>
            <person name="Lan J."/>
            <person name="Che J."/>
            <person name="Ge C."/>
            <person name="Shi H."/>
            <person name="Pan Z."/>
            <person name="Liu X."/>
        </authorList>
    </citation>
    <scope>NUCLEOTIDE SEQUENCE [LARGE SCALE GENOMIC DNA]</scope>
    <source>
        <strain evidence="6">JCM 11544</strain>
    </source>
</reference>
<accession>A0A0M0G0L2</accession>
<dbReference type="InterPro" id="IPR039422">
    <property type="entry name" value="MarR/SlyA-like"/>
</dbReference>